<dbReference type="InterPro" id="IPR000792">
    <property type="entry name" value="Tscrpt_reg_LuxR_C"/>
</dbReference>
<dbReference type="InterPro" id="IPR000014">
    <property type="entry name" value="PAS"/>
</dbReference>
<organism evidence="4 5">
    <name type="scientific">Aureimonas populi</name>
    <dbReference type="NCBI Taxonomy" id="1701758"/>
    <lineage>
        <taxon>Bacteria</taxon>
        <taxon>Pseudomonadati</taxon>
        <taxon>Pseudomonadota</taxon>
        <taxon>Alphaproteobacteria</taxon>
        <taxon>Hyphomicrobiales</taxon>
        <taxon>Aurantimonadaceae</taxon>
        <taxon>Aureimonas</taxon>
    </lineage>
</organism>
<feature type="domain" description="PAS" evidence="3">
    <location>
        <begin position="267"/>
        <end position="314"/>
    </location>
</feature>
<dbReference type="NCBIfam" id="TIGR00229">
    <property type="entry name" value="sensory_box"/>
    <property type="match status" value="2"/>
</dbReference>
<dbReference type="InterPro" id="IPR039420">
    <property type="entry name" value="WalR-like"/>
</dbReference>
<feature type="domain" description="HTH luxR-type" evidence="2">
    <location>
        <begin position="422"/>
        <end position="487"/>
    </location>
</feature>
<gene>
    <name evidence="4" type="ORF">ACFSKQ_11075</name>
</gene>
<keyword evidence="5" id="KW-1185">Reference proteome</keyword>
<dbReference type="InterPro" id="IPR013767">
    <property type="entry name" value="PAS_fold"/>
</dbReference>
<dbReference type="Pfam" id="PF00989">
    <property type="entry name" value="PAS"/>
    <property type="match status" value="1"/>
</dbReference>
<dbReference type="RefSeq" id="WP_209739265.1">
    <property type="nucleotide sequence ID" value="NZ_CP072611.1"/>
</dbReference>
<dbReference type="PRINTS" id="PR00038">
    <property type="entry name" value="HTHLUXR"/>
</dbReference>
<dbReference type="Pfam" id="PF13188">
    <property type="entry name" value="PAS_8"/>
    <property type="match status" value="2"/>
</dbReference>
<dbReference type="SMART" id="SM00091">
    <property type="entry name" value="PAS"/>
    <property type="match status" value="3"/>
</dbReference>
<evidence type="ECO:0000256" key="1">
    <source>
        <dbReference type="ARBA" id="ARBA00023125"/>
    </source>
</evidence>
<comment type="caution">
    <text evidence="4">The sequence shown here is derived from an EMBL/GenBank/DDBJ whole genome shotgun (WGS) entry which is preliminary data.</text>
</comment>
<dbReference type="PANTHER" id="PTHR43214">
    <property type="entry name" value="TWO-COMPONENT RESPONSE REGULATOR"/>
    <property type="match status" value="1"/>
</dbReference>
<dbReference type="CDD" id="cd00130">
    <property type="entry name" value="PAS"/>
    <property type="match status" value="3"/>
</dbReference>
<protein>
    <submittedName>
        <fullName evidence="4">PAS domain S-box protein</fullName>
    </submittedName>
</protein>
<dbReference type="InterPro" id="IPR016032">
    <property type="entry name" value="Sig_transdc_resp-reg_C-effctor"/>
</dbReference>
<evidence type="ECO:0000313" key="4">
    <source>
        <dbReference type="EMBL" id="MFD2237999.1"/>
    </source>
</evidence>
<dbReference type="Pfam" id="PF00196">
    <property type="entry name" value="GerE"/>
    <property type="match status" value="1"/>
</dbReference>
<sequence length="501" mass="55303">MGKANSGIRRAGGLSGLRQIIAGLTEGVILIDPDQTILWANDTALAMHGGVSLGDLGRTVTEYRERFQLRYRNNHPLEAGDYPIERVIDGEAFCDVVVEVARAGAEEPEWVHQVRSLVVTGEHGDPDYLVLILQDVSRRFEAEERFEQAFNANPAPALICRLSDLRFIKANRGFQEMTGIEREGIVGRTVFEFDIFHGASERELAKERLSERRTIPQMEAELALPGGGTRLVIVAGQTIEIAEEPCMLLTFADLEPRRKAEKALVQSEERFTQAFRLAPVAMLVASLRSHRVLDANQAFQAMTGYGEECFLGRSPGELTLWDTADTRRRLEQGLEAAGSLRNVDAKVRARNGELLDALVSAATISMVDDPCVLWVIQDITERRHSELELIGAIEAVMKDASWFSHGIVEKLANLKAAPTRAPAREVAVLTRREKEVLSLLCQGAEDLAIAAELSMSRATVRNHVARIYGKIGVNRRGAAIVWGRERGLAQGKTSQPGAKIR</sequence>
<name>A0ABW5CL23_9HYPH</name>
<dbReference type="SUPFAM" id="SSF46894">
    <property type="entry name" value="C-terminal effector domain of the bipartite response regulators"/>
    <property type="match status" value="1"/>
</dbReference>
<accession>A0ABW5CL23</accession>
<dbReference type="PROSITE" id="PS50112">
    <property type="entry name" value="PAS"/>
    <property type="match status" value="2"/>
</dbReference>
<reference evidence="5" key="1">
    <citation type="journal article" date="2019" name="Int. J. Syst. Evol. Microbiol.">
        <title>The Global Catalogue of Microorganisms (GCM) 10K type strain sequencing project: providing services to taxonomists for standard genome sequencing and annotation.</title>
        <authorList>
            <consortium name="The Broad Institute Genomics Platform"/>
            <consortium name="The Broad Institute Genome Sequencing Center for Infectious Disease"/>
            <person name="Wu L."/>
            <person name="Ma J."/>
        </authorList>
    </citation>
    <scope>NUCLEOTIDE SEQUENCE [LARGE SCALE GENOMIC DNA]</scope>
    <source>
        <strain evidence="5">ZS-35-S2</strain>
    </source>
</reference>
<keyword evidence="1" id="KW-0238">DNA-binding</keyword>
<dbReference type="SUPFAM" id="SSF55785">
    <property type="entry name" value="PYP-like sensor domain (PAS domain)"/>
    <property type="match status" value="3"/>
</dbReference>
<feature type="domain" description="PAS" evidence="3">
    <location>
        <begin position="142"/>
        <end position="197"/>
    </location>
</feature>
<dbReference type="CDD" id="cd06170">
    <property type="entry name" value="LuxR_C_like"/>
    <property type="match status" value="1"/>
</dbReference>
<proteinExistence type="predicted"/>
<evidence type="ECO:0000259" key="3">
    <source>
        <dbReference type="PROSITE" id="PS50112"/>
    </source>
</evidence>
<evidence type="ECO:0000313" key="5">
    <source>
        <dbReference type="Proteomes" id="UP001597371"/>
    </source>
</evidence>
<evidence type="ECO:0000259" key="2">
    <source>
        <dbReference type="PROSITE" id="PS50043"/>
    </source>
</evidence>
<dbReference type="EMBL" id="JBHUIJ010000013">
    <property type="protein sequence ID" value="MFD2237999.1"/>
    <property type="molecule type" value="Genomic_DNA"/>
</dbReference>
<dbReference type="SMART" id="SM00421">
    <property type="entry name" value="HTH_LUXR"/>
    <property type="match status" value="1"/>
</dbReference>
<dbReference type="Gene3D" id="3.30.450.20">
    <property type="entry name" value="PAS domain"/>
    <property type="match status" value="3"/>
</dbReference>
<dbReference type="Proteomes" id="UP001597371">
    <property type="component" value="Unassembled WGS sequence"/>
</dbReference>
<dbReference type="PANTHER" id="PTHR43214:SF38">
    <property type="entry name" value="NITRATE_NITRITE RESPONSE REGULATOR PROTEIN NARL"/>
    <property type="match status" value="1"/>
</dbReference>
<dbReference type="InterPro" id="IPR036388">
    <property type="entry name" value="WH-like_DNA-bd_sf"/>
</dbReference>
<dbReference type="Gene3D" id="1.10.10.10">
    <property type="entry name" value="Winged helix-like DNA-binding domain superfamily/Winged helix DNA-binding domain"/>
    <property type="match status" value="1"/>
</dbReference>
<dbReference type="InterPro" id="IPR035965">
    <property type="entry name" value="PAS-like_dom_sf"/>
</dbReference>
<dbReference type="PROSITE" id="PS50043">
    <property type="entry name" value="HTH_LUXR_2"/>
    <property type="match status" value="1"/>
</dbReference>